<proteinExistence type="predicted"/>
<dbReference type="EMBL" id="LR999457">
    <property type="protein sequence ID" value="CAE6178655.1"/>
    <property type="molecule type" value="Genomic_DNA"/>
</dbReference>
<accession>A0A8S2AQ97</accession>
<sequence>MAEKETSYRDSVIVELQQGLTLLEAAMAARDDAVARLRKRMEVMTSSMQSMILLNPEKAEQDAASERLEEKKQHSGFIIADAANRYA</sequence>
<dbReference type="AlphaFoldDB" id="A0A8S2AQ97"/>
<evidence type="ECO:0000313" key="1">
    <source>
        <dbReference type="EMBL" id="CAE6178655.1"/>
    </source>
</evidence>
<evidence type="ECO:0000313" key="2">
    <source>
        <dbReference type="Proteomes" id="UP000682877"/>
    </source>
</evidence>
<keyword evidence="2" id="KW-1185">Reference proteome</keyword>
<organism evidence="1 2">
    <name type="scientific">Arabidopsis arenosa</name>
    <name type="common">Sand rock-cress</name>
    <name type="synonym">Cardaminopsis arenosa</name>
    <dbReference type="NCBI Taxonomy" id="38785"/>
    <lineage>
        <taxon>Eukaryota</taxon>
        <taxon>Viridiplantae</taxon>
        <taxon>Streptophyta</taxon>
        <taxon>Embryophyta</taxon>
        <taxon>Tracheophyta</taxon>
        <taxon>Spermatophyta</taxon>
        <taxon>Magnoliopsida</taxon>
        <taxon>eudicotyledons</taxon>
        <taxon>Gunneridae</taxon>
        <taxon>Pentapetalae</taxon>
        <taxon>rosids</taxon>
        <taxon>malvids</taxon>
        <taxon>Brassicales</taxon>
        <taxon>Brassicaceae</taxon>
        <taxon>Camelineae</taxon>
        <taxon>Arabidopsis</taxon>
    </lineage>
</organism>
<gene>
    <name evidence="1" type="ORF">AARE701A_LOCUS18553</name>
</gene>
<reference evidence="1" key="1">
    <citation type="submission" date="2021-01" db="EMBL/GenBank/DDBJ databases">
        <authorList>
            <person name="Bezrukov I."/>
        </authorList>
    </citation>
    <scope>NUCLEOTIDE SEQUENCE</scope>
</reference>
<protein>
    <submittedName>
        <fullName evidence="1">Uncharacterized protein</fullName>
    </submittedName>
</protein>
<name>A0A8S2AQ97_ARAAE</name>
<dbReference type="Proteomes" id="UP000682877">
    <property type="component" value="Chromosome 7"/>
</dbReference>